<feature type="domain" description="Peptidase S8/S53" evidence="6">
    <location>
        <begin position="79"/>
        <end position="320"/>
    </location>
</feature>
<feature type="active site" description="Charge relay system" evidence="5">
    <location>
        <position position="118"/>
    </location>
</feature>
<evidence type="ECO:0000256" key="2">
    <source>
        <dbReference type="ARBA" id="ARBA00022670"/>
    </source>
</evidence>
<keyword evidence="2 5" id="KW-0645">Protease</keyword>
<organism evidence="7 8">
    <name type="scientific">Roseovarius pelagicus</name>
    <dbReference type="NCBI Taxonomy" id="2980108"/>
    <lineage>
        <taxon>Bacteria</taxon>
        <taxon>Pseudomonadati</taxon>
        <taxon>Pseudomonadota</taxon>
        <taxon>Alphaproteobacteria</taxon>
        <taxon>Rhodobacterales</taxon>
        <taxon>Roseobacteraceae</taxon>
        <taxon>Roseovarius</taxon>
    </lineage>
</organism>
<dbReference type="SUPFAM" id="SSF52743">
    <property type="entry name" value="Subtilisin-like"/>
    <property type="match status" value="1"/>
</dbReference>
<dbReference type="InterPro" id="IPR036852">
    <property type="entry name" value="Peptidase_S8/S53_dom_sf"/>
</dbReference>
<evidence type="ECO:0000259" key="6">
    <source>
        <dbReference type="Pfam" id="PF00082"/>
    </source>
</evidence>
<dbReference type="InterPro" id="IPR000209">
    <property type="entry name" value="Peptidase_S8/S53_dom"/>
</dbReference>
<name>A0ABY6DFH5_9RHOB</name>
<dbReference type="CDD" id="cd05561">
    <property type="entry name" value="Peptidases_S8_4"/>
    <property type="match status" value="1"/>
</dbReference>
<dbReference type="InterPro" id="IPR022398">
    <property type="entry name" value="Peptidase_S8_His-AS"/>
</dbReference>
<keyword evidence="8" id="KW-1185">Reference proteome</keyword>
<dbReference type="InterPro" id="IPR015500">
    <property type="entry name" value="Peptidase_S8_subtilisin-rel"/>
</dbReference>
<evidence type="ECO:0000256" key="3">
    <source>
        <dbReference type="ARBA" id="ARBA00022801"/>
    </source>
</evidence>
<evidence type="ECO:0000313" key="7">
    <source>
        <dbReference type="EMBL" id="UXX82535.1"/>
    </source>
</evidence>
<evidence type="ECO:0000313" key="8">
    <source>
        <dbReference type="Proteomes" id="UP001064087"/>
    </source>
</evidence>
<dbReference type="PROSITE" id="PS00137">
    <property type="entry name" value="SUBTILASE_HIS"/>
    <property type="match status" value="1"/>
</dbReference>
<dbReference type="Proteomes" id="UP001064087">
    <property type="component" value="Chromosome"/>
</dbReference>
<protein>
    <submittedName>
        <fullName evidence="7">S8 family serine peptidase</fullName>
    </submittedName>
</protein>
<evidence type="ECO:0000256" key="5">
    <source>
        <dbReference type="PROSITE-ProRule" id="PRU01240"/>
    </source>
</evidence>
<dbReference type="PANTHER" id="PTHR43806">
    <property type="entry name" value="PEPTIDASE S8"/>
    <property type="match status" value="1"/>
</dbReference>
<evidence type="ECO:0000256" key="4">
    <source>
        <dbReference type="ARBA" id="ARBA00022825"/>
    </source>
</evidence>
<evidence type="ECO:0000256" key="1">
    <source>
        <dbReference type="ARBA" id="ARBA00011073"/>
    </source>
</evidence>
<comment type="similarity">
    <text evidence="1 5">Belongs to the peptidase S8 family.</text>
</comment>
<dbReference type="PANTHER" id="PTHR43806:SF11">
    <property type="entry name" value="CEREVISIN-RELATED"/>
    <property type="match status" value="1"/>
</dbReference>
<gene>
    <name evidence="7" type="ORF">N7U68_15750</name>
</gene>
<keyword evidence="4 5" id="KW-0720">Serine protease</keyword>
<sequence>MTHLNARTFFLAGVTVHRYRLPAGIGVQEAITQLEANAAVVNAQPNYLYFLQQDQSINKLPQFGNDRVHLSDAHATTKGANIRIAIIDTAIDGTHPEFSNSNISSFDVTDDGGNVDPHGTSIAGILAADAKLTGVTPEAEIISIAAFSKDASGNTVGNTWTVLEATNVALKQGVDILNMSFAGPADPLLEQAMNGAKKQNILPVAAAGNEGPEAATLFPAGYDAVIAVTALDSENKIYSRANIGEHVDLSAPGVGLLVLGNSSGFRTSSGTSMATAYVSGIAALILSANPGADYSILRSMLENSSTDLGEPGKDRVFGSGIPNAAVAIVGLNN</sequence>
<dbReference type="PROSITE" id="PS51892">
    <property type="entry name" value="SUBTILASE"/>
    <property type="match status" value="1"/>
</dbReference>
<accession>A0ABY6DFH5</accession>
<keyword evidence="3 5" id="KW-0378">Hydrolase</keyword>
<dbReference type="PRINTS" id="PR00723">
    <property type="entry name" value="SUBTILISIN"/>
</dbReference>
<proteinExistence type="inferred from homology"/>
<dbReference type="EMBL" id="CP106738">
    <property type="protein sequence ID" value="UXX82535.1"/>
    <property type="molecule type" value="Genomic_DNA"/>
</dbReference>
<dbReference type="Pfam" id="PF00082">
    <property type="entry name" value="Peptidase_S8"/>
    <property type="match status" value="1"/>
</dbReference>
<feature type="active site" description="Charge relay system" evidence="5">
    <location>
        <position position="272"/>
    </location>
</feature>
<reference evidence="7" key="1">
    <citation type="submission" date="2022-10" db="EMBL/GenBank/DDBJ databases">
        <title>Roseovarius pelagicus sp. nov., isolated from Arctic seawater.</title>
        <authorList>
            <person name="Hong Y.W."/>
            <person name="Hwang C.Y."/>
        </authorList>
    </citation>
    <scope>NUCLEOTIDE SEQUENCE</scope>
    <source>
        <strain evidence="7">HL-MP18</strain>
    </source>
</reference>
<dbReference type="Gene3D" id="3.40.50.200">
    <property type="entry name" value="Peptidase S8/S53 domain"/>
    <property type="match status" value="1"/>
</dbReference>
<feature type="active site" description="Charge relay system" evidence="5">
    <location>
        <position position="88"/>
    </location>
</feature>
<dbReference type="InterPro" id="IPR050131">
    <property type="entry name" value="Peptidase_S8_subtilisin-like"/>
</dbReference>